<proteinExistence type="predicted"/>
<reference evidence="2" key="1">
    <citation type="submission" date="2022-11" db="UniProtKB">
        <authorList>
            <consortium name="WormBaseParasite"/>
        </authorList>
    </citation>
    <scope>IDENTIFICATION</scope>
</reference>
<organism evidence="1 2">
    <name type="scientific">Acrobeloides nanus</name>
    <dbReference type="NCBI Taxonomy" id="290746"/>
    <lineage>
        <taxon>Eukaryota</taxon>
        <taxon>Metazoa</taxon>
        <taxon>Ecdysozoa</taxon>
        <taxon>Nematoda</taxon>
        <taxon>Chromadorea</taxon>
        <taxon>Rhabditida</taxon>
        <taxon>Tylenchina</taxon>
        <taxon>Cephalobomorpha</taxon>
        <taxon>Cephaloboidea</taxon>
        <taxon>Cephalobidae</taxon>
        <taxon>Acrobeloides</taxon>
    </lineage>
</organism>
<dbReference type="AlphaFoldDB" id="A0A914D3N9"/>
<name>A0A914D3N9_9BILA</name>
<dbReference type="WBParaSite" id="ACRNAN_scaffold17299.g28263.t1">
    <property type="protein sequence ID" value="ACRNAN_scaffold17299.g28263.t1"/>
    <property type="gene ID" value="ACRNAN_scaffold17299.g28263"/>
</dbReference>
<dbReference type="Proteomes" id="UP000887540">
    <property type="component" value="Unplaced"/>
</dbReference>
<evidence type="ECO:0000313" key="1">
    <source>
        <dbReference type="Proteomes" id="UP000887540"/>
    </source>
</evidence>
<protein>
    <submittedName>
        <fullName evidence="2">Uncharacterized protein</fullName>
    </submittedName>
</protein>
<sequence>MMNCPVGEVSMMGEVFMMDELSSSAHIDRERETTELRFMKQRSFEERATQTDPDPLTESVKIIDTEEWHGEAMAALEEIDNLHE</sequence>
<evidence type="ECO:0000313" key="2">
    <source>
        <dbReference type="WBParaSite" id="ACRNAN_scaffold17299.g28263.t1"/>
    </source>
</evidence>
<keyword evidence="1" id="KW-1185">Reference proteome</keyword>
<accession>A0A914D3N9</accession>